<reference evidence="2 3" key="1">
    <citation type="submission" date="2020-10" db="EMBL/GenBank/DDBJ databases">
        <title>Chromosome-scale genome assembly of the Allis shad, Alosa alosa.</title>
        <authorList>
            <person name="Margot Z."/>
            <person name="Christophe K."/>
            <person name="Cabau C."/>
            <person name="Louis A."/>
            <person name="Berthelot C."/>
            <person name="Parey E."/>
            <person name="Roest Crollius H."/>
            <person name="Montfort J."/>
            <person name="Robinson-Rechavi M."/>
            <person name="Bucao C."/>
            <person name="Bouchez O."/>
            <person name="Gislard M."/>
            <person name="Lluch J."/>
            <person name="Milhes M."/>
            <person name="Lampietro C."/>
            <person name="Lopez Roques C."/>
            <person name="Donnadieu C."/>
            <person name="Braasch I."/>
            <person name="Desvignes T."/>
            <person name="Postlethwait J."/>
            <person name="Bobe J."/>
            <person name="Guiguen Y."/>
        </authorList>
    </citation>
    <scope>NUCLEOTIDE SEQUENCE [LARGE SCALE GENOMIC DNA]</scope>
    <source>
        <strain evidence="2">M-15738</strain>
        <tissue evidence="2">Blood</tissue>
    </source>
</reference>
<evidence type="ECO:0000313" key="3">
    <source>
        <dbReference type="Proteomes" id="UP000823561"/>
    </source>
</evidence>
<dbReference type="Proteomes" id="UP000823561">
    <property type="component" value="Chromosome 1"/>
</dbReference>
<evidence type="ECO:0000313" key="2">
    <source>
        <dbReference type="EMBL" id="KAG5285499.1"/>
    </source>
</evidence>
<evidence type="ECO:0008006" key="4">
    <source>
        <dbReference type="Google" id="ProtNLM"/>
    </source>
</evidence>
<sequence length="851" mass="98313">MPDVELLKYPSREGASSLQDQEDRQTVCPSRRRSCALVNTPSPCVNKAVCHIQELKGKLESWLQLHLRSEGKNLNNNMLGLTSGDGKEDGLPKELCIEGIGLLGGGFTLFDPSNGMNTLRKEAMDILMEVAYLIDRLEADRQEAKEALLKEKQTRERLRKKMDSLTLWRQQEFPVVIQNEHEACMRDIRELNWHLIRKKGKLEQVKDKVTHTQVLHLRLNEDIDFVKKHGPLVKEKLVMETDIMNKIRAAQIEADESFAKATKNLLNFECELKKEEDDFQMQKKEFVQELAKLQLHRKEQQEKYEELKSLWVGLSEKVKNTEEAITKMDDVFKSLSQQIPELEKQEDIYNDKVMALKMEIEMEVANTDHIKKCKADLQKHISESRQAGETKVAELENHLCQRRKELMALQEESKELELEIEDYTKKIHQSEQAIKQLQVDMRRIQLKIGQNEDARTKTQTELSQVMALHCSTKAKLEDLEHLTFTEEQSNRKVTKNLKKKIMVEMKDIAILKGKISAAKVEFNEKKERADNEMKELQSEFEKASSTTAALEIVVKELRKIYSDKTEQTKNLKDELANLQMVKQNCSNELQAKRNAKLQSLNAVRELHNNVSERYEDAKSRITELRSISVEYREESDMMERTAKFLPAIIEELQSICDGIQYKHEMALTVMTSLQQDITSCENRTIDTTEAHDVHFKERRAVMQKMKADLREALKENVRLANEYRVLQKVLISAKREAVFVFDEKNRAEVSFQERKQLSLLQKRMHKAMVKYFNHRSLHSQAELAYFQSLSNANNQKITTVQEELSKAIQRLSAFLHSLTDDSTTTGDDANKQSGPDANGLSSAIQAVQIAV</sequence>
<keyword evidence="1" id="KW-0175">Coiled coil</keyword>
<dbReference type="EMBL" id="JADWDJ010000001">
    <property type="protein sequence ID" value="KAG5285499.1"/>
    <property type="molecule type" value="Genomic_DNA"/>
</dbReference>
<name>A0AAV6HDQ8_9TELE</name>
<comment type="caution">
    <text evidence="2">The sequence shown here is derived from an EMBL/GenBank/DDBJ whole genome shotgun (WGS) entry which is preliminary data.</text>
</comment>
<feature type="coiled-coil region" evidence="1">
    <location>
        <begin position="127"/>
        <end position="161"/>
    </location>
</feature>
<proteinExistence type="predicted"/>
<feature type="coiled-coil region" evidence="1">
    <location>
        <begin position="702"/>
        <end position="729"/>
    </location>
</feature>
<keyword evidence="3" id="KW-1185">Reference proteome</keyword>
<dbReference type="AlphaFoldDB" id="A0AAV6HDQ8"/>
<dbReference type="PANTHER" id="PTHR35088:SF1">
    <property type="entry name" value="COILED-COIL DOMAIN-CONTAINING PROTEIN 178"/>
    <property type="match status" value="1"/>
</dbReference>
<dbReference type="InterPro" id="IPR038826">
    <property type="entry name" value="CCDC178"/>
</dbReference>
<gene>
    <name evidence="2" type="ORF">AALO_G00004070</name>
</gene>
<protein>
    <recommendedName>
        <fullName evidence="4">Coiled-coil domain-containing protein 178</fullName>
    </recommendedName>
</protein>
<feature type="coiled-coil region" evidence="1">
    <location>
        <begin position="406"/>
        <end position="447"/>
    </location>
</feature>
<feature type="coiled-coil region" evidence="1">
    <location>
        <begin position="515"/>
        <end position="634"/>
    </location>
</feature>
<evidence type="ECO:0000256" key="1">
    <source>
        <dbReference type="SAM" id="Coils"/>
    </source>
</evidence>
<accession>A0AAV6HDQ8</accession>
<feature type="coiled-coil region" evidence="1">
    <location>
        <begin position="258"/>
        <end position="310"/>
    </location>
</feature>
<organism evidence="2 3">
    <name type="scientific">Alosa alosa</name>
    <name type="common">allis shad</name>
    <dbReference type="NCBI Taxonomy" id="278164"/>
    <lineage>
        <taxon>Eukaryota</taxon>
        <taxon>Metazoa</taxon>
        <taxon>Chordata</taxon>
        <taxon>Craniata</taxon>
        <taxon>Vertebrata</taxon>
        <taxon>Euteleostomi</taxon>
        <taxon>Actinopterygii</taxon>
        <taxon>Neopterygii</taxon>
        <taxon>Teleostei</taxon>
        <taxon>Clupei</taxon>
        <taxon>Clupeiformes</taxon>
        <taxon>Clupeoidei</taxon>
        <taxon>Clupeidae</taxon>
        <taxon>Alosa</taxon>
    </lineage>
</organism>
<dbReference type="PANTHER" id="PTHR35088">
    <property type="entry name" value="COILED-COIL DOMAIN-CONTAINING PROTEIN 178"/>
    <property type="match status" value="1"/>
</dbReference>